<name>A0A512PAZ9_9CELL</name>
<gene>
    <name evidence="2" type="ORF">CSO01_10990</name>
</gene>
<dbReference type="RefSeq" id="WP_146952141.1">
    <property type="nucleotide sequence ID" value="NZ_BAABBJ010000009.1"/>
</dbReference>
<dbReference type="Proteomes" id="UP000321798">
    <property type="component" value="Unassembled WGS sequence"/>
</dbReference>
<dbReference type="AlphaFoldDB" id="A0A512PAZ9"/>
<accession>A0A512PAZ9</accession>
<evidence type="ECO:0000313" key="2">
    <source>
        <dbReference type="EMBL" id="GEP68384.1"/>
    </source>
</evidence>
<proteinExistence type="predicted"/>
<evidence type="ECO:0000313" key="3">
    <source>
        <dbReference type="Proteomes" id="UP000321798"/>
    </source>
</evidence>
<feature type="region of interest" description="Disordered" evidence="1">
    <location>
        <begin position="25"/>
        <end position="49"/>
    </location>
</feature>
<comment type="caution">
    <text evidence="2">The sequence shown here is derived from an EMBL/GenBank/DDBJ whole genome shotgun (WGS) entry which is preliminary data.</text>
</comment>
<protein>
    <submittedName>
        <fullName evidence="2">Uncharacterized protein</fullName>
    </submittedName>
</protein>
<reference evidence="2 3" key="1">
    <citation type="submission" date="2019-07" db="EMBL/GenBank/DDBJ databases">
        <title>Whole genome shotgun sequence of Cellulomonas soli NBRC 109434.</title>
        <authorList>
            <person name="Hosoyama A."/>
            <person name="Uohara A."/>
            <person name="Ohji S."/>
            <person name="Ichikawa N."/>
        </authorList>
    </citation>
    <scope>NUCLEOTIDE SEQUENCE [LARGE SCALE GENOMIC DNA]</scope>
    <source>
        <strain evidence="2 3">NBRC 109434</strain>
    </source>
</reference>
<evidence type="ECO:0000256" key="1">
    <source>
        <dbReference type="SAM" id="MobiDB-lite"/>
    </source>
</evidence>
<keyword evidence="3" id="KW-1185">Reference proteome</keyword>
<dbReference type="EMBL" id="BKAL01000003">
    <property type="protein sequence ID" value="GEP68384.1"/>
    <property type="molecule type" value="Genomic_DNA"/>
</dbReference>
<sequence>MHPTLTFDLIRQDHERRLAEAAIERANTRGRAARQPSDASRRPPSRTWASILLSTAPTALVAR</sequence>
<organism evidence="2 3">
    <name type="scientific">Cellulomonas soli</name>
    <dbReference type="NCBI Taxonomy" id="931535"/>
    <lineage>
        <taxon>Bacteria</taxon>
        <taxon>Bacillati</taxon>
        <taxon>Actinomycetota</taxon>
        <taxon>Actinomycetes</taxon>
        <taxon>Micrococcales</taxon>
        <taxon>Cellulomonadaceae</taxon>
        <taxon>Cellulomonas</taxon>
    </lineage>
</organism>